<proteinExistence type="predicted"/>
<protein>
    <submittedName>
        <fullName evidence="2">Uncharacterized protein</fullName>
    </submittedName>
</protein>
<accession>A0ABZ2V1B9</accession>
<keyword evidence="1" id="KW-0812">Transmembrane</keyword>
<dbReference type="RefSeq" id="WP_373636575.1">
    <property type="nucleotide sequence ID" value="NZ_CP150951.2"/>
</dbReference>
<evidence type="ECO:0000256" key="1">
    <source>
        <dbReference type="SAM" id="Phobius"/>
    </source>
</evidence>
<keyword evidence="1" id="KW-0472">Membrane</keyword>
<keyword evidence="3" id="KW-1185">Reference proteome</keyword>
<gene>
    <name evidence="2" type="ORF">AABB29_15555</name>
</gene>
<keyword evidence="1" id="KW-1133">Transmembrane helix</keyword>
<dbReference type="EMBL" id="CP150951">
    <property type="protein sequence ID" value="WZC48269.2"/>
    <property type="molecule type" value="Genomic_DNA"/>
</dbReference>
<evidence type="ECO:0000313" key="3">
    <source>
        <dbReference type="Proteomes" id="UP001440612"/>
    </source>
</evidence>
<organism evidence="2 3">
    <name type="scientific">Yoonia phaeophyticola</name>
    <dbReference type="NCBI Taxonomy" id="3137369"/>
    <lineage>
        <taxon>Bacteria</taxon>
        <taxon>Pseudomonadati</taxon>
        <taxon>Pseudomonadota</taxon>
        <taxon>Alphaproteobacteria</taxon>
        <taxon>Rhodobacterales</taxon>
        <taxon>Paracoccaceae</taxon>
        <taxon>Yoonia</taxon>
    </lineage>
</organism>
<feature type="transmembrane region" description="Helical" evidence="1">
    <location>
        <begin position="12"/>
        <end position="29"/>
    </location>
</feature>
<dbReference type="Proteomes" id="UP001440612">
    <property type="component" value="Chromosome"/>
</dbReference>
<evidence type="ECO:0000313" key="2">
    <source>
        <dbReference type="EMBL" id="WZC48269.2"/>
    </source>
</evidence>
<name>A0ABZ2V1B9_9RHOB</name>
<reference evidence="3" key="1">
    <citation type="submission" date="2024-04" db="EMBL/GenBank/DDBJ databases">
        <title>Phylogenomic analyses of a clade within the roseobacter group suggest taxonomic reassignments of species of the genera Aestuariivita, Citreicella, Loktanella, Nautella, Pelagibaca, Ruegeria, Thalassobius, Thiobacimonas and Tropicibacter, and the proposal o.</title>
        <authorList>
            <person name="Jeon C.O."/>
        </authorList>
    </citation>
    <scope>NUCLEOTIDE SEQUENCE [LARGE SCALE GENOMIC DNA]</scope>
    <source>
        <strain evidence="3">BS5-3</strain>
    </source>
</reference>
<sequence length="227" mass="25781">MDAETLENIVLFLRIGVVTVALWVASRIFDLAMGHSQRRADRNAFVRAIYAEVDFNTFDMTRFLNTKVPLSRFHGLFEQSEAFVPHITDARHTDVYRSRIDELHFVAGGVTANASLVGDLVRFYGELEKVVQQIEGLSKDSFKTISVPGKVGTVRTIYQTCAVCEALGTSVLKKMETEFPKLHLTRNESQVHIMGPEKSDIHLLRQRLSQLQSDLDRVNHRKHQSLL</sequence>